<feature type="domain" description="C2" evidence="2">
    <location>
        <begin position="10"/>
        <end position="131"/>
    </location>
</feature>
<dbReference type="GeneID" id="63739498"/>
<feature type="compositionally biased region" description="Low complexity" evidence="1">
    <location>
        <begin position="196"/>
        <end position="207"/>
    </location>
</feature>
<feature type="region of interest" description="Disordered" evidence="1">
    <location>
        <begin position="150"/>
        <end position="856"/>
    </location>
</feature>
<dbReference type="InterPro" id="IPR035892">
    <property type="entry name" value="C2_domain_sf"/>
</dbReference>
<accession>A0A0B2WTE7</accession>
<gene>
    <name evidence="3" type="ORF">MAM_05043</name>
</gene>
<dbReference type="Gene3D" id="2.60.40.150">
    <property type="entry name" value="C2 domain"/>
    <property type="match status" value="1"/>
</dbReference>
<dbReference type="InterPro" id="IPR052981">
    <property type="entry name" value="Ingression_C2_domain"/>
</dbReference>
<protein>
    <submittedName>
        <fullName evidence="3">C2 domain containing protein</fullName>
    </submittedName>
</protein>
<dbReference type="OrthoDB" id="270970at2759"/>
<dbReference type="Proteomes" id="UP000030816">
    <property type="component" value="Unassembled WGS sequence"/>
</dbReference>
<evidence type="ECO:0000259" key="2">
    <source>
        <dbReference type="PROSITE" id="PS50004"/>
    </source>
</evidence>
<dbReference type="PANTHER" id="PTHR47052">
    <property type="entry name" value="CONSERVED SERINE PROLINE-RICH PROTEIN (AFU_ORTHOLOGUE AFUA_2G01790)"/>
    <property type="match status" value="1"/>
</dbReference>
<evidence type="ECO:0000313" key="3">
    <source>
        <dbReference type="EMBL" id="KHN96934.1"/>
    </source>
</evidence>
<feature type="compositionally biased region" description="Basic and acidic residues" evidence="1">
    <location>
        <begin position="595"/>
        <end position="608"/>
    </location>
</feature>
<dbReference type="SMART" id="SM00239">
    <property type="entry name" value="C2"/>
    <property type="match status" value="1"/>
</dbReference>
<evidence type="ECO:0000313" key="4">
    <source>
        <dbReference type="Proteomes" id="UP000030816"/>
    </source>
</evidence>
<feature type="compositionally biased region" description="Low complexity" evidence="1">
    <location>
        <begin position="490"/>
        <end position="513"/>
    </location>
</feature>
<feature type="compositionally biased region" description="Basic and acidic residues" evidence="1">
    <location>
        <begin position="554"/>
        <end position="571"/>
    </location>
</feature>
<comment type="caution">
    <text evidence="3">The sequence shown here is derived from an EMBL/GenBank/DDBJ whole genome shotgun (WGS) entry which is preliminary data.</text>
</comment>
<name>A0A0B2WTE7_METAS</name>
<dbReference type="STRING" id="1081103.A0A0B2WTE7"/>
<evidence type="ECO:0000256" key="1">
    <source>
        <dbReference type="SAM" id="MobiDB-lite"/>
    </source>
</evidence>
<dbReference type="SUPFAM" id="SSF49562">
    <property type="entry name" value="C2 domain (Calcium/lipid-binding domain, CaLB)"/>
    <property type="match status" value="1"/>
</dbReference>
<dbReference type="RefSeq" id="XP_040678000.1">
    <property type="nucleotide sequence ID" value="XM_040823841.1"/>
</dbReference>
<keyword evidence="4" id="KW-1185">Reference proteome</keyword>
<dbReference type="AlphaFoldDB" id="A0A0B2WTE7"/>
<dbReference type="PANTHER" id="PTHR47052:SF3">
    <property type="entry name" value="INGRESSION PROTEIN 1"/>
    <property type="match status" value="1"/>
</dbReference>
<dbReference type="EMBL" id="AZHE01000012">
    <property type="protein sequence ID" value="KHN96934.1"/>
    <property type="molecule type" value="Genomic_DNA"/>
</dbReference>
<organism evidence="3 4">
    <name type="scientific">Metarhizium album (strain ARSEF 1941)</name>
    <dbReference type="NCBI Taxonomy" id="1081103"/>
    <lineage>
        <taxon>Eukaryota</taxon>
        <taxon>Fungi</taxon>
        <taxon>Dikarya</taxon>
        <taxon>Ascomycota</taxon>
        <taxon>Pezizomycotina</taxon>
        <taxon>Sordariomycetes</taxon>
        <taxon>Hypocreomycetidae</taxon>
        <taxon>Hypocreales</taxon>
        <taxon>Clavicipitaceae</taxon>
        <taxon>Metarhizium</taxon>
    </lineage>
</organism>
<reference evidence="3 4" key="1">
    <citation type="journal article" date="2014" name="Proc. Natl. Acad. Sci. U.S.A.">
        <title>Trajectory and genomic determinants of fungal-pathogen speciation and host adaptation.</title>
        <authorList>
            <person name="Hu X."/>
            <person name="Xiao G."/>
            <person name="Zheng P."/>
            <person name="Shang Y."/>
            <person name="Su Y."/>
            <person name="Zhang X."/>
            <person name="Liu X."/>
            <person name="Zhan S."/>
            <person name="St Leger R.J."/>
            <person name="Wang C."/>
        </authorList>
    </citation>
    <scope>NUCLEOTIDE SEQUENCE [LARGE SCALE GENOMIC DNA]</scope>
    <source>
        <strain evidence="3 4">ARSEF 1941</strain>
    </source>
</reference>
<feature type="compositionally biased region" description="Basic and acidic residues" evidence="1">
    <location>
        <begin position="364"/>
        <end position="375"/>
    </location>
</feature>
<sequence>MATKTKSFALNGAHTAGIFADMSVDGPVIGTLVAIVDRAKNLPNRKTIGKQDPYCAARLGKEAKKTTTDIRGGQTPKWDQELRFTVHDSPDYYQLKISVFTDDKKTDLVGESWIDLKGIIVPGGGQNDMWQGLTCRGKYAGEIRVEITFYDTRPRPEKPVAKQRQQTATEQDATGSAKPRTPVKRRPLPSDPITGEAPVTPPAAAVPQPEPHQYQATPRSHSKSAAHPGLVSSQSPLQFLEYSTPPHPQGSRQQADYHTPSPHAANRPGHRSRELYGTPTRYQDDRGHQQRAQPSPYDQSDHRSAQGAFSELHELPEETGAPPSFEDEVPPPPPAHRSRQNSAGPEAAHRSSYDVSPQKSPMPMRKDVLKSEAHRHSMAAYPGQPVFKPYDPSLSAPIPVPSRQESPSSRYQSQSPGYSPQHRSMQPTVEDVPESPTTSHLRSPRAAMYQSEMAFDSPAAQIPQNVTASPVYTTNRDHHQDYSAYPVSVSPLSIQDSSNNSSQVSHASHSSHQPRTSRHSDFDPAHVRNSSSHGTPAVPPSLSAGVDLALSQEFADRRYEDRGYEDRRYESRYTQPAATPPRGRHRSEGPPSHADSPHTHTPQSHDGRAMVTYSSRPEPLATRPRNSPSPNPNPSPRHNIPRKSVSPAPPPSENRRLSDIPFGPDSYDAFNPGMGSPGGAESCLERKDPNGKIITHDGREIDPSDHLPMETWAPEPEPRRKQASPEPPARTSPLGAQPMPPSGRRPLRIAARTDQQQQLPQPPSYSQAADPRTCPASGRHRLQKKPQASGTRNSLPLAASSPLAPISPDNHQERQAQYTLTRGARTGSPYDYPNENHAPPHYGPGPPIPAKIPLPIMSGANGGGELALMEEMQRIDIGAGRSRRRGGY</sequence>
<dbReference type="PROSITE" id="PS50004">
    <property type="entry name" value="C2"/>
    <property type="match status" value="1"/>
</dbReference>
<dbReference type="HOGENOM" id="CLU_008050_0_0_1"/>
<dbReference type="Pfam" id="PF00168">
    <property type="entry name" value="C2"/>
    <property type="match status" value="1"/>
</dbReference>
<feature type="compositionally biased region" description="Basic and acidic residues" evidence="1">
    <location>
        <begin position="683"/>
        <end position="708"/>
    </location>
</feature>
<feature type="compositionally biased region" description="Pro residues" evidence="1">
    <location>
        <begin position="841"/>
        <end position="852"/>
    </location>
</feature>
<feature type="compositionally biased region" description="Polar residues" evidence="1">
    <location>
        <begin position="163"/>
        <end position="174"/>
    </location>
</feature>
<proteinExistence type="predicted"/>
<dbReference type="InterPro" id="IPR000008">
    <property type="entry name" value="C2_dom"/>
</dbReference>
<feature type="compositionally biased region" description="Polar residues" evidence="1">
    <location>
        <begin position="403"/>
        <end position="427"/>
    </location>
</feature>
<feature type="compositionally biased region" description="Low complexity" evidence="1">
    <location>
        <begin position="794"/>
        <end position="804"/>
    </location>
</feature>
<feature type="compositionally biased region" description="Polar residues" evidence="1">
    <location>
        <begin position="462"/>
        <end position="474"/>
    </location>
</feature>